<evidence type="ECO:0000259" key="2">
    <source>
        <dbReference type="Pfam" id="PF04069"/>
    </source>
</evidence>
<dbReference type="GO" id="GO:0022857">
    <property type="term" value="F:transmembrane transporter activity"/>
    <property type="evidence" value="ECO:0007669"/>
    <property type="project" value="InterPro"/>
</dbReference>
<organism evidence="3 4">
    <name type="scientific">Hoeflea prorocentri</name>
    <dbReference type="NCBI Taxonomy" id="1922333"/>
    <lineage>
        <taxon>Bacteria</taxon>
        <taxon>Pseudomonadati</taxon>
        <taxon>Pseudomonadota</taxon>
        <taxon>Alphaproteobacteria</taxon>
        <taxon>Hyphomicrobiales</taxon>
        <taxon>Rhizobiaceae</taxon>
        <taxon>Hoeflea</taxon>
    </lineage>
</organism>
<evidence type="ECO:0000313" key="4">
    <source>
        <dbReference type="Proteomes" id="UP001151234"/>
    </source>
</evidence>
<dbReference type="Gene3D" id="3.40.190.10">
    <property type="entry name" value="Periplasmic binding protein-like II"/>
    <property type="match status" value="1"/>
</dbReference>
<dbReference type="CDD" id="cd13642">
    <property type="entry name" value="PBP2_BCP_1"/>
    <property type="match status" value="1"/>
</dbReference>
<dbReference type="Gene3D" id="3.40.190.100">
    <property type="entry name" value="Glycine betaine-binding periplasmic protein, domain 2"/>
    <property type="match status" value="1"/>
</dbReference>
<accession>A0A9X3UJ23</accession>
<feature type="signal peptide" evidence="1">
    <location>
        <begin position="1"/>
        <end position="29"/>
    </location>
</feature>
<keyword evidence="4" id="KW-1185">Reference proteome</keyword>
<proteinExistence type="predicted"/>
<feature type="chain" id="PRO_5040828658" evidence="1">
    <location>
        <begin position="30"/>
        <end position="323"/>
    </location>
</feature>
<sequence length="323" mass="35128">MQSVKPMANRFLALGCAAVMSAYGSAALAADVVIGVPNWPSVQATAHVLKVALENNLDVEVELQDGSNKAVFEAIDAGTMHVHPEAWLPNLDHLKRQYVDGKKTIKLNPSGASGTQAMCVTKGTAERTGIKELKELRNPEMAKKFDTDGDGKGDIWIGADGWGSTPIEQVRAKSYGYDKTMTLKIMEEDAALAEVEKAVAEDKNIVFFCYTPHHMFVVNELVVLEEPAYDSTKWIIVQPSPTPGWFEKSSAGVAWDTANLNIGYAASLESDHPKVAAMLNNVSLDTDTLSAMTYALSVENKDPSEFAKAWVEENADTVSGWFQ</sequence>
<dbReference type="Gene3D" id="3.10.105.10">
    <property type="entry name" value="Dipeptide-binding Protein, Domain 3"/>
    <property type="match status" value="1"/>
</dbReference>
<gene>
    <name evidence="3" type="ORF">OQ273_12255</name>
</gene>
<dbReference type="SUPFAM" id="SSF53850">
    <property type="entry name" value="Periplasmic binding protein-like II"/>
    <property type="match status" value="1"/>
</dbReference>
<feature type="domain" description="ABC-type glycine betaine transport system substrate-binding" evidence="2">
    <location>
        <begin position="31"/>
        <end position="313"/>
    </location>
</feature>
<dbReference type="Pfam" id="PF04069">
    <property type="entry name" value="OpuAC"/>
    <property type="match status" value="1"/>
</dbReference>
<evidence type="ECO:0000313" key="3">
    <source>
        <dbReference type="EMBL" id="MDA5399347.1"/>
    </source>
</evidence>
<dbReference type="EMBL" id="JAPJZI010000001">
    <property type="protein sequence ID" value="MDA5399347.1"/>
    <property type="molecule type" value="Genomic_DNA"/>
</dbReference>
<protein>
    <submittedName>
        <fullName evidence="3">Amino acid-binding protein</fullName>
    </submittedName>
</protein>
<dbReference type="GO" id="GO:0043190">
    <property type="term" value="C:ATP-binding cassette (ABC) transporter complex"/>
    <property type="evidence" value="ECO:0007669"/>
    <property type="project" value="InterPro"/>
</dbReference>
<dbReference type="RefSeq" id="WP_267990785.1">
    <property type="nucleotide sequence ID" value="NZ_JAPJZI010000001.1"/>
</dbReference>
<dbReference type="Proteomes" id="UP001151234">
    <property type="component" value="Unassembled WGS sequence"/>
</dbReference>
<reference evidence="3" key="1">
    <citation type="submission" date="2022-11" db="EMBL/GenBank/DDBJ databases">
        <title>Draft genome sequence of Hoeflea poritis E7-10 and Hoeflea prorocentri PM5-8, separated from scleractinian coral Porites lutea and marine dinoflagellate.</title>
        <authorList>
            <person name="Zhang G."/>
            <person name="Wei Q."/>
            <person name="Cai L."/>
        </authorList>
    </citation>
    <scope>NUCLEOTIDE SEQUENCE</scope>
    <source>
        <strain evidence="3">PM5-8</strain>
    </source>
</reference>
<evidence type="ECO:0000256" key="1">
    <source>
        <dbReference type="SAM" id="SignalP"/>
    </source>
</evidence>
<dbReference type="AlphaFoldDB" id="A0A9X3UJ23"/>
<dbReference type="InterPro" id="IPR007210">
    <property type="entry name" value="ABC_Gly_betaine_transp_sub-bd"/>
</dbReference>
<keyword evidence="1" id="KW-0732">Signal</keyword>
<name>A0A9X3UJ23_9HYPH</name>
<comment type="caution">
    <text evidence="3">The sequence shown here is derived from an EMBL/GenBank/DDBJ whole genome shotgun (WGS) entry which is preliminary data.</text>
</comment>